<keyword evidence="3" id="KW-0333">Golgi apparatus</keyword>
<feature type="domain" description="TRAPPC10/Trs130 C-terminal" evidence="4">
    <location>
        <begin position="959"/>
        <end position="1103"/>
    </location>
</feature>
<gene>
    <name evidence="7" type="ORF">FOA43_002454</name>
</gene>
<protein>
    <recommendedName>
        <fullName evidence="9">Trafficking protein particle complex II-specific subunit 130</fullName>
    </recommendedName>
</protein>
<evidence type="ECO:0000259" key="4">
    <source>
        <dbReference type="Pfam" id="PF12584"/>
    </source>
</evidence>
<dbReference type="RefSeq" id="XP_038778678.1">
    <property type="nucleotide sequence ID" value="XM_038922750.1"/>
</dbReference>
<dbReference type="AlphaFoldDB" id="A0A875S2H0"/>
<evidence type="ECO:0000256" key="1">
    <source>
        <dbReference type="ARBA" id="ARBA00004555"/>
    </source>
</evidence>
<dbReference type="GO" id="GO:0006891">
    <property type="term" value="P:intra-Golgi vesicle-mediated transport"/>
    <property type="evidence" value="ECO:0007669"/>
    <property type="project" value="TreeGrafter"/>
</dbReference>
<evidence type="ECO:0008006" key="9">
    <source>
        <dbReference type="Google" id="ProtNLM"/>
    </source>
</evidence>
<evidence type="ECO:0000256" key="2">
    <source>
        <dbReference type="ARBA" id="ARBA00022448"/>
    </source>
</evidence>
<feature type="domain" description="TRAPPC10/Trs130 N-terminal" evidence="5">
    <location>
        <begin position="33"/>
        <end position="180"/>
    </location>
</feature>
<evidence type="ECO:0000256" key="3">
    <source>
        <dbReference type="ARBA" id="ARBA00023034"/>
    </source>
</evidence>
<comment type="subcellular location">
    <subcellularLocation>
        <location evidence="1">Golgi apparatus</location>
    </subcellularLocation>
</comment>
<keyword evidence="8" id="KW-1185">Reference proteome</keyword>
<dbReference type="KEGG" id="bnn:FOA43_002454"/>
<dbReference type="OrthoDB" id="10256906at2759"/>
<dbReference type="Proteomes" id="UP000662931">
    <property type="component" value="Chromosome 2"/>
</dbReference>
<proteinExistence type="predicted"/>
<dbReference type="GO" id="GO:0034498">
    <property type="term" value="P:early endosome to Golgi transport"/>
    <property type="evidence" value="ECO:0007669"/>
    <property type="project" value="TreeGrafter"/>
</dbReference>
<evidence type="ECO:0000259" key="6">
    <source>
        <dbReference type="Pfam" id="PF24967"/>
    </source>
</evidence>
<dbReference type="Pfam" id="PF12584">
    <property type="entry name" value="TRAPPC10"/>
    <property type="match status" value="1"/>
</dbReference>
<dbReference type="InterPro" id="IPR045126">
    <property type="entry name" value="TRAPPC10/Trs130"/>
</dbReference>
<evidence type="ECO:0000313" key="8">
    <source>
        <dbReference type="Proteomes" id="UP000662931"/>
    </source>
</evidence>
<dbReference type="Pfam" id="PF23036">
    <property type="entry name" value="TRAPPC10_1st"/>
    <property type="match status" value="1"/>
</dbReference>
<evidence type="ECO:0000259" key="5">
    <source>
        <dbReference type="Pfam" id="PF23036"/>
    </source>
</evidence>
<dbReference type="InterPro" id="IPR056916">
    <property type="entry name" value="NTS_TR130"/>
</dbReference>
<dbReference type="Pfam" id="PF24967">
    <property type="entry name" value="NTS_TR130"/>
    <property type="match status" value="1"/>
</dbReference>
<feature type="domain" description="Trs130 NTS" evidence="6">
    <location>
        <begin position="312"/>
        <end position="492"/>
    </location>
</feature>
<dbReference type="GO" id="GO:1990071">
    <property type="term" value="C:TRAPPII protein complex"/>
    <property type="evidence" value="ECO:0007669"/>
    <property type="project" value="InterPro"/>
</dbReference>
<dbReference type="GeneID" id="62195855"/>
<dbReference type="GO" id="GO:0005829">
    <property type="term" value="C:cytosol"/>
    <property type="evidence" value="ECO:0007669"/>
    <property type="project" value="GOC"/>
</dbReference>
<name>A0A875S2H0_EENNA</name>
<keyword evidence="2" id="KW-0813">Transport</keyword>
<evidence type="ECO:0000313" key="7">
    <source>
        <dbReference type="EMBL" id="QPG75113.1"/>
    </source>
</evidence>
<sequence length="1114" mass="128750">MTVSIDAAYYDPFLVFKNTLEDQFVKRIRINTLRWKFQPTDPVRTIDNVELNYVQDTKAENTFVHFIFVTCSSVDEYRSKVRPVIRQWLNNVKSIQPMSMYYIILYQNVSLISTTDKFLKTSLLTKIRTDFADDQLTIENAFKIKSTYSDSGVETEVWNSILNAVRLGLMDSISSKLRYFQSLDPPLLGLRKSADLFKQIGQYDDSLRCYHNLMRRLGIIDEGRDGFESYDYSSCLLSNRESPQLVSSPSKFQLKCYIFKEIQFILTEDSIKSSGIYMRNMASLTSSLLELVNSVYDCYKKSEFGIVMAQDFFANRRLQLLLEKKEDDVPDQLYELLGDLKLLERDQFINLGASKGYRMPGSMAEVGLSEKDDDYTVRDIELRALLSDDKTFKDHVLKITEEVIKLYSESQYKANTVDTVSTEMALMIYYGFHDYEASLEVLNNSFRYFKNSGWNIIAFNLLKVYIENLEKLKDKDDVVSYLLNSYLEMVSMGNKCELNRFTTLLNELVDPLSIENDELFDIKVDPHVCCGDKTDQYVINVKLASKLVDIEVDNAILYLENEDGDPVEFVIGTFILKNGQNQLKLSSKQLFCVDLKAVRLKVQIGQLELLANVSESIRLYQIQSYVNSDNQIVNNTLIDVRVPSLRRLNKDELLLSANVGDKGFNGCEFVFRKTDSDRLVPDAKYRLTNENGELVDFKILEDDDRIIFKVEQIVESHAKLWAFVPYFFPPDVSDIKLFIDFSFKFGDGYSRRIQKKLDTTLEIAVSVQDIFRSSKLFSNYTINSVMVENPVRIQQVNLSPLNEEGHTIVQTWLSPKNIVAYIDQGSTFFYRLEELKDESLDLIIDYDDLHSEIVESLNQCYYSYLASLKSPLLMYFHLVSTMIFEKLTFKLNLYGLNGEMELIDYDISNFMETLKQVNFRDLPALIESITSLLSQFTEETKELCDSVLNGARRTLVINVTLPVVNVVDTVEFKFEKQLQYLVCEPINMMLSFDVFVVQFADKSKKKVRFKTESDKPKQISLKLGFTDYEQNWLIAGCKDFTAQFNLDGRQAGHKARRILECKLTLIPLRVGKLELPKVEIQNLTDYKVEMELDYKNSSESLLVVSELNKVVQSF</sequence>
<dbReference type="PANTHER" id="PTHR13251:SF3">
    <property type="entry name" value="TRAFFICKING PROTEIN PARTICLE COMPLEX SUBUNIT 10"/>
    <property type="match status" value="1"/>
</dbReference>
<dbReference type="EMBL" id="CP064813">
    <property type="protein sequence ID" value="QPG75113.1"/>
    <property type="molecule type" value="Genomic_DNA"/>
</dbReference>
<organism evidence="7 8">
    <name type="scientific">Eeniella nana</name>
    <name type="common">Yeast</name>
    <name type="synonym">Brettanomyces nanus</name>
    <dbReference type="NCBI Taxonomy" id="13502"/>
    <lineage>
        <taxon>Eukaryota</taxon>
        <taxon>Fungi</taxon>
        <taxon>Dikarya</taxon>
        <taxon>Ascomycota</taxon>
        <taxon>Saccharomycotina</taxon>
        <taxon>Pichiomycetes</taxon>
        <taxon>Pichiales</taxon>
        <taxon>Pichiaceae</taxon>
        <taxon>Brettanomyces</taxon>
    </lineage>
</organism>
<dbReference type="PANTHER" id="PTHR13251">
    <property type="entry name" value="EPILEPSY HOLOPROSENCEPHALY CANDIDATE 1/TMEM1"/>
    <property type="match status" value="1"/>
</dbReference>
<reference evidence="7" key="1">
    <citation type="submission" date="2020-10" db="EMBL/GenBank/DDBJ databases">
        <authorList>
            <person name="Roach M.J.R."/>
        </authorList>
    </citation>
    <scope>NUCLEOTIDE SEQUENCE</scope>
    <source>
        <strain evidence="7">CBS 1945</strain>
    </source>
</reference>
<accession>A0A875S2H0</accession>
<dbReference type="InterPro" id="IPR056913">
    <property type="entry name" value="TRAPPC10/Trs130_N"/>
</dbReference>
<dbReference type="InterPro" id="IPR022233">
    <property type="entry name" value="TRAPPC10/Trs130_C"/>
</dbReference>